<name>A0A239CV20_9RHOB</name>
<sequence length="277" mass="29896">MAGRRFPCPGHVRRPVCRSRCGQAGFSQSVALTKSPPGWVAICPMARGLRRAWRWIVGRRGFQICRVCQSPGSCLVEVPGVSPAARLTSRSGRPPRPTPLGGRSRAVWGARSGLGRRGTLPPVRALTRLVSASQRRKTAAFGRFRSLKTGSPAGAGRGRVVGFCGPWRNRENGGKSLWHWGLRSCCRCEAGGLSPVRFRHAAAVRRPGFAGPQAAGLAMTDLGAAMHNRQGWGDLPGDNSAYVGMTTFGASSPARTITAFRQYGRVRRRCRNVPTLK</sequence>
<proteinExistence type="predicted"/>
<reference evidence="2 3" key="1">
    <citation type="submission" date="2017-06" db="EMBL/GenBank/DDBJ databases">
        <authorList>
            <person name="Kim H.J."/>
            <person name="Triplett B.A."/>
        </authorList>
    </citation>
    <scope>NUCLEOTIDE SEQUENCE [LARGE SCALE GENOMIC DNA]</scope>
    <source>
        <strain evidence="2 3">DSM 29339</strain>
    </source>
</reference>
<evidence type="ECO:0000313" key="3">
    <source>
        <dbReference type="Proteomes" id="UP000198426"/>
    </source>
</evidence>
<gene>
    <name evidence="2" type="ORF">SAMN05421757_101456</name>
</gene>
<feature type="region of interest" description="Disordered" evidence="1">
    <location>
        <begin position="85"/>
        <end position="106"/>
    </location>
</feature>
<evidence type="ECO:0000313" key="2">
    <source>
        <dbReference type="EMBL" id="SNS23193.1"/>
    </source>
</evidence>
<dbReference type="EMBL" id="FZOY01000001">
    <property type="protein sequence ID" value="SNS23193.1"/>
    <property type="molecule type" value="Genomic_DNA"/>
</dbReference>
<evidence type="ECO:0000256" key="1">
    <source>
        <dbReference type="SAM" id="MobiDB-lite"/>
    </source>
</evidence>
<protein>
    <submittedName>
        <fullName evidence="2">Uncharacterized protein</fullName>
    </submittedName>
</protein>
<keyword evidence="3" id="KW-1185">Reference proteome</keyword>
<dbReference type="Proteomes" id="UP000198426">
    <property type="component" value="Unassembled WGS sequence"/>
</dbReference>
<organism evidence="2 3">
    <name type="scientific">Tropicimonas sediminicola</name>
    <dbReference type="NCBI Taxonomy" id="1031541"/>
    <lineage>
        <taxon>Bacteria</taxon>
        <taxon>Pseudomonadati</taxon>
        <taxon>Pseudomonadota</taxon>
        <taxon>Alphaproteobacteria</taxon>
        <taxon>Rhodobacterales</taxon>
        <taxon>Roseobacteraceae</taxon>
        <taxon>Tropicimonas</taxon>
    </lineage>
</organism>
<accession>A0A239CV20</accession>
<dbReference type="AlphaFoldDB" id="A0A239CV20"/>